<reference evidence="8" key="1">
    <citation type="submission" date="2021-02" db="EMBL/GenBank/DDBJ databases">
        <title>Genome sequence of Rhodospirillales sp. strain TMPK1 isolated from soil.</title>
        <authorList>
            <person name="Nakai R."/>
            <person name="Kusada H."/>
            <person name="Tamaki H."/>
        </authorList>
    </citation>
    <scope>NUCLEOTIDE SEQUENCE</scope>
    <source>
        <strain evidence="8">TMPK1</strain>
    </source>
</reference>
<comment type="cofactor">
    <cofactor evidence="1">
        <name>[4Fe-4S] cluster</name>
        <dbReference type="ChEBI" id="CHEBI:49883"/>
    </cofactor>
</comment>
<proteinExistence type="predicted"/>
<keyword evidence="4" id="KW-0408">Iron</keyword>
<evidence type="ECO:0000256" key="3">
    <source>
        <dbReference type="ARBA" id="ARBA00022723"/>
    </source>
</evidence>
<protein>
    <recommendedName>
        <fullName evidence="10">Radical SAM protein</fullName>
    </recommendedName>
</protein>
<dbReference type="InterPro" id="IPR050377">
    <property type="entry name" value="Radical_SAM_PqqE_MftC-like"/>
</dbReference>
<keyword evidence="5" id="KW-0411">Iron-sulfur</keyword>
<organism evidence="8 9">
    <name type="scientific">Roseiterribacter gracilis</name>
    <dbReference type="NCBI Taxonomy" id="2812848"/>
    <lineage>
        <taxon>Bacteria</taxon>
        <taxon>Pseudomonadati</taxon>
        <taxon>Pseudomonadota</taxon>
        <taxon>Alphaproteobacteria</taxon>
        <taxon>Rhodospirillales</taxon>
        <taxon>Roseiterribacteraceae</taxon>
        <taxon>Roseiterribacter</taxon>
    </lineage>
</organism>
<gene>
    <name evidence="8" type="ORF">TMPK1_15630</name>
</gene>
<dbReference type="InterPro" id="IPR007197">
    <property type="entry name" value="rSAM"/>
</dbReference>
<keyword evidence="3" id="KW-0479">Metal-binding</keyword>
<evidence type="ECO:0000256" key="1">
    <source>
        <dbReference type="ARBA" id="ARBA00001966"/>
    </source>
</evidence>
<evidence type="ECO:0000256" key="5">
    <source>
        <dbReference type="ARBA" id="ARBA00023014"/>
    </source>
</evidence>
<evidence type="ECO:0000256" key="2">
    <source>
        <dbReference type="ARBA" id="ARBA00022691"/>
    </source>
</evidence>
<keyword evidence="9" id="KW-1185">Reference proteome</keyword>
<evidence type="ECO:0000259" key="7">
    <source>
        <dbReference type="Pfam" id="PF13186"/>
    </source>
</evidence>
<dbReference type="SFLD" id="SFLDS00029">
    <property type="entry name" value="Radical_SAM"/>
    <property type="match status" value="1"/>
</dbReference>
<dbReference type="GO" id="GO:0046872">
    <property type="term" value="F:metal ion binding"/>
    <property type="evidence" value="ECO:0007669"/>
    <property type="project" value="UniProtKB-KW"/>
</dbReference>
<dbReference type="InterPro" id="IPR023885">
    <property type="entry name" value="4Fe4S-binding_SPASM_dom"/>
</dbReference>
<dbReference type="PANTHER" id="PTHR11228">
    <property type="entry name" value="RADICAL SAM DOMAIN PROTEIN"/>
    <property type="match status" value="1"/>
</dbReference>
<dbReference type="CDD" id="cd21109">
    <property type="entry name" value="SPASM"/>
    <property type="match status" value="1"/>
</dbReference>
<evidence type="ECO:0000313" key="9">
    <source>
        <dbReference type="Proteomes" id="UP000681075"/>
    </source>
</evidence>
<evidence type="ECO:0000313" key="8">
    <source>
        <dbReference type="EMBL" id="GIL39326.1"/>
    </source>
</evidence>
<dbReference type="InterPro" id="IPR013785">
    <property type="entry name" value="Aldolase_TIM"/>
</dbReference>
<dbReference type="Pfam" id="PF04055">
    <property type="entry name" value="Radical_SAM"/>
    <property type="match status" value="1"/>
</dbReference>
<dbReference type="Proteomes" id="UP000681075">
    <property type="component" value="Unassembled WGS sequence"/>
</dbReference>
<feature type="domain" description="4Fe4S-binding SPASM" evidence="7">
    <location>
        <begin position="274"/>
        <end position="336"/>
    </location>
</feature>
<feature type="domain" description="Radical SAM core" evidence="6">
    <location>
        <begin position="70"/>
        <end position="225"/>
    </location>
</feature>
<keyword evidence="2" id="KW-0949">S-adenosyl-L-methionine</keyword>
<evidence type="ECO:0008006" key="10">
    <source>
        <dbReference type="Google" id="ProtNLM"/>
    </source>
</evidence>
<dbReference type="GO" id="GO:0051536">
    <property type="term" value="F:iron-sulfur cluster binding"/>
    <property type="evidence" value="ECO:0007669"/>
    <property type="project" value="UniProtKB-KW"/>
</dbReference>
<dbReference type="AlphaFoldDB" id="A0A8S8XDG4"/>
<sequence>MSRLRRKVALRLFWDGVRARQRKRPAVAKALFHSSILVDSTLPHPRRELTTMQPRPADWPERVRYVILGTTGTCNASCIHCPTGKAETAHNPRTPMPMEIFRKIIDGIVEYRLPVEGQIAFGLLGDGLVDPFVLERARYLRKHLPDVLLSINTNGAAFNRAKHAELNEYASVISLHCESLDPVIYDDLMRPLRAERVFPKFQEIFDAFPGKVDVSVPISRKNLHEAASIRAHFQSLGAHFVHFDALMSRCSEDRTIFDALSLAPQPVRCGPEIADDLIVDCDGTVLQCCQDFQRIESIGDFTKERFVDVLQNVHRAKLRKQMEERRHTERVTCSRCFADSVTPDFPFNHITQQ</sequence>
<evidence type="ECO:0000256" key="4">
    <source>
        <dbReference type="ARBA" id="ARBA00023004"/>
    </source>
</evidence>
<name>A0A8S8XDG4_9PROT</name>
<accession>A0A8S8XDG4</accession>
<dbReference type="EMBL" id="BOPV01000001">
    <property type="protein sequence ID" value="GIL39326.1"/>
    <property type="molecule type" value="Genomic_DNA"/>
</dbReference>
<dbReference type="PANTHER" id="PTHR11228:SF7">
    <property type="entry name" value="PQQA PEPTIDE CYCLASE"/>
    <property type="match status" value="1"/>
</dbReference>
<evidence type="ECO:0000259" key="6">
    <source>
        <dbReference type="Pfam" id="PF04055"/>
    </source>
</evidence>
<dbReference type="InterPro" id="IPR058240">
    <property type="entry name" value="rSAM_sf"/>
</dbReference>
<comment type="caution">
    <text evidence="8">The sequence shown here is derived from an EMBL/GenBank/DDBJ whole genome shotgun (WGS) entry which is preliminary data.</text>
</comment>
<dbReference type="SUPFAM" id="SSF102114">
    <property type="entry name" value="Radical SAM enzymes"/>
    <property type="match status" value="1"/>
</dbReference>
<dbReference type="Gene3D" id="3.20.20.70">
    <property type="entry name" value="Aldolase class I"/>
    <property type="match status" value="1"/>
</dbReference>
<dbReference type="CDD" id="cd01335">
    <property type="entry name" value="Radical_SAM"/>
    <property type="match status" value="1"/>
</dbReference>
<dbReference type="GO" id="GO:0003824">
    <property type="term" value="F:catalytic activity"/>
    <property type="evidence" value="ECO:0007669"/>
    <property type="project" value="InterPro"/>
</dbReference>
<dbReference type="Pfam" id="PF13186">
    <property type="entry name" value="SPASM"/>
    <property type="match status" value="1"/>
</dbReference>
<dbReference type="RefSeq" id="WP_420242435.1">
    <property type="nucleotide sequence ID" value="NZ_BOPV01000001.1"/>
</dbReference>